<dbReference type="EMBL" id="QWJJ01000011">
    <property type="protein sequence ID" value="RII38196.1"/>
    <property type="molecule type" value="Genomic_DNA"/>
</dbReference>
<reference evidence="3 4" key="1">
    <citation type="submission" date="2018-08" db="EMBL/GenBank/DDBJ databases">
        <title>Pseudooceanicola sediminis CY03 in the family Rhodobacteracea.</title>
        <authorList>
            <person name="Zhang Y.-J."/>
        </authorList>
    </citation>
    <scope>NUCLEOTIDE SEQUENCE [LARGE SCALE GENOMIC DNA]</scope>
    <source>
        <strain evidence="3 4">CY03</strain>
    </source>
</reference>
<dbReference type="PANTHER" id="PTHR35176">
    <property type="entry name" value="HEME OXYGENASE HI_0854-RELATED"/>
    <property type="match status" value="1"/>
</dbReference>
<dbReference type="GO" id="GO:0070967">
    <property type="term" value="F:coenzyme F420 binding"/>
    <property type="evidence" value="ECO:0007669"/>
    <property type="project" value="TreeGrafter"/>
</dbReference>
<evidence type="ECO:0000256" key="1">
    <source>
        <dbReference type="ARBA" id="ARBA00023002"/>
    </source>
</evidence>
<dbReference type="InterPro" id="IPR052019">
    <property type="entry name" value="F420H2_bilvrd_red/Heme_oxyg"/>
</dbReference>
<dbReference type="Proteomes" id="UP000265848">
    <property type="component" value="Unassembled WGS sequence"/>
</dbReference>
<name>A0A399J5X4_9RHOB</name>
<dbReference type="AlphaFoldDB" id="A0A399J5X4"/>
<dbReference type="RefSeq" id="WP_119399580.1">
    <property type="nucleotide sequence ID" value="NZ_QWJJ01000011.1"/>
</dbReference>
<keyword evidence="4" id="KW-1185">Reference proteome</keyword>
<dbReference type="InterPro" id="IPR012349">
    <property type="entry name" value="Split_barrel_FMN-bd"/>
</dbReference>
<protein>
    <submittedName>
        <fullName evidence="3">Pyridoxamine 5'-phosphate oxidase</fullName>
    </submittedName>
</protein>
<dbReference type="Pfam" id="PF01243">
    <property type="entry name" value="PNPOx_N"/>
    <property type="match status" value="1"/>
</dbReference>
<dbReference type="PANTHER" id="PTHR35176:SF6">
    <property type="entry name" value="HEME OXYGENASE HI_0854-RELATED"/>
    <property type="match status" value="1"/>
</dbReference>
<dbReference type="Gene3D" id="2.30.110.10">
    <property type="entry name" value="Electron Transport, Fmn-binding Protein, Chain A"/>
    <property type="match status" value="1"/>
</dbReference>
<proteinExistence type="predicted"/>
<evidence type="ECO:0000259" key="2">
    <source>
        <dbReference type="Pfam" id="PF01243"/>
    </source>
</evidence>
<organism evidence="3 4">
    <name type="scientific">Pseudooceanicola sediminis</name>
    <dbReference type="NCBI Taxonomy" id="2211117"/>
    <lineage>
        <taxon>Bacteria</taxon>
        <taxon>Pseudomonadati</taxon>
        <taxon>Pseudomonadota</taxon>
        <taxon>Alphaproteobacteria</taxon>
        <taxon>Rhodobacterales</taxon>
        <taxon>Paracoccaceae</taxon>
        <taxon>Pseudooceanicola</taxon>
    </lineage>
</organism>
<evidence type="ECO:0000313" key="4">
    <source>
        <dbReference type="Proteomes" id="UP000265848"/>
    </source>
</evidence>
<dbReference type="OrthoDB" id="2664130at2"/>
<dbReference type="SUPFAM" id="SSF50475">
    <property type="entry name" value="FMN-binding split barrel"/>
    <property type="match status" value="1"/>
</dbReference>
<feature type="domain" description="Pyridoxamine 5'-phosphate oxidase N-terminal" evidence="2">
    <location>
        <begin position="9"/>
        <end position="137"/>
    </location>
</feature>
<sequence>MPRKFDPLEILRRPLMANLSTVAADGSPRNAPTWFVWEDDAIWLLGSTNSSSVKRLEADPRCAIEIVHFDNDAGVLLHLGMRGSAEIVRMNPDRFRRLLAKYLGAEKDWNSWFIENIARIDNPDGRLIKLAPERFFTNNVSYFRTGPDLAWPISEIDE</sequence>
<keyword evidence="1" id="KW-0560">Oxidoreductase</keyword>
<accession>A0A399J5X4</accession>
<comment type="caution">
    <text evidence="3">The sequence shown here is derived from an EMBL/GenBank/DDBJ whole genome shotgun (WGS) entry which is preliminary data.</text>
</comment>
<evidence type="ECO:0000313" key="3">
    <source>
        <dbReference type="EMBL" id="RII38196.1"/>
    </source>
</evidence>
<dbReference type="GO" id="GO:0016627">
    <property type="term" value="F:oxidoreductase activity, acting on the CH-CH group of donors"/>
    <property type="evidence" value="ECO:0007669"/>
    <property type="project" value="TreeGrafter"/>
</dbReference>
<gene>
    <name evidence="3" type="ORF">DL237_13400</name>
</gene>
<dbReference type="GO" id="GO:0005829">
    <property type="term" value="C:cytosol"/>
    <property type="evidence" value="ECO:0007669"/>
    <property type="project" value="TreeGrafter"/>
</dbReference>
<dbReference type="InterPro" id="IPR011576">
    <property type="entry name" value="Pyridox_Oxase_N"/>
</dbReference>